<dbReference type="SUPFAM" id="SSF56219">
    <property type="entry name" value="DNase I-like"/>
    <property type="match status" value="1"/>
</dbReference>
<dbReference type="STRING" id="721133.SAMN05216176_101379"/>
<dbReference type="GO" id="GO:0004519">
    <property type="term" value="F:endonuclease activity"/>
    <property type="evidence" value="ECO:0007669"/>
    <property type="project" value="UniProtKB-KW"/>
</dbReference>
<feature type="domain" description="Endonuclease/exonuclease/phosphatase" evidence="1">
    <location>
        <begin position="62"/>
        <end position="360"/>
    </location>
</feature>
<evidence type="ECO:0000313" key="3">
    <source>
        <dbReference type="Proteomes" id="UP000007374"/>
    </source>
</evidence>
<dbReference type="RefSeq" id="WP_009756206.1">
    <property type="nucleotide sequence ID" value="NZ_AMSI01000002.1"/>
</dbReference>
<keyword evidence="2" id="KW-0255">Endonuclease</keyword>
<keyword evidence="2" id="KW-0540">Nuclease</keyword>
<comment type="caution">
    <text evidence="2">The sequence shown here is derived from an EMBL/GenBank/DDBJ whole genome shotgun (WGS) entry which is preliminary data.</text>
</comment>
<proteinExistence type="predicted"/>
<name>K2PSM2_9HYPH</name>
<dbReference type="InterPro" id="IPR036691">
    <property type="entry name" value="Endo/exonu/phosph_ase_sf"/>
</dbReference>
<evidence type="ECO:0000259" key="1">
    <source>
        <dbReference type="Pfam" id="PF03372"/>
    </source>
</evidence>
<protein>
    <submittedName>
        <fullName evidence="2">Endonuclease/exonuclease/phosphatase</fullName>
    </submittedName>
</protein>
<dbReference type="EMBL" id="AMSI01000002">
    <property type="protein sequence ID" value="EKF44072.1"/>
    <property type="molecule type" value="Genomic_DNA"/>
</dbReference>
<keyword evidence="2" id="KW-0378">Hydrolase</keyword>
<dbReference type="InterPro" id="IPR005135">
    <property type="entry name" value="Endo/exonuclease/phosphatase"/>
</dbReference>
<keyword evidence="3" id="KW-1185">Reference proteome</keyword>
<dbReference type="AlphaFoldDB" id="K2PSM2"/>
<dbReference type="Pfam" id="PF03372">
    <property type="entry name" value="Exo_endo_phos"/>
    <property type="match status" value="1"/>
</dbReference>
<dbReference type="Proteomes" id="UP000007374">
    <property type="component" value="Unassembled WGS sequence"/>
</dbReference>
<dbReference type="eggNOG" id="COG2374">
    <property type="taxonomic scope" value="Bacteria"/>
</dbReference>
<evidence type="ECO:0000313" key="2">
    <source>
        <dbReference type="EMBL" id="EKF44072.1"/>
    </source>
</evidence>
<accession>K2PSM2</accession>
<reference evidence="2 3" key="1">
    <citation type="journal article" date="2012" name="J. Bacteriol.">
        <title>Genome Sequence of Nitratireductor indicus Type Strain C115.</title>
        <authorList>
            <person name="Lai Q."/>
            <person name="Li G."/>
            <person name="Yu Z."/>
            <person name="Shao Z."/>
        </authorList>
    </citation>
    <scope>NUCLEOTIDE SEQUENCE [LARGE SCALE GENOMIC DNA]</scope>
    <source>
        <strain evidence="2 3">C115</strain>
    </source>
</reference>
<organism evidence="2 3">
    <name type="scientific">Nitratireductor indicus C115</name>
    <dbReference type="NCBI Taxonomy" id="1231190"/>
    <lineage>
        <taxon>Bacteria</taxon>
        <taxon>Pseudomonadati</taxon>
        <taxon>Pseudomonadota</taxon>
        <taxon>Alphaproteobacteria</taxon>
        <taxon>Hyphomicrobiales</taxon>
        <taxon>Phyllobacteriaceae</taxon>
        <taxon>Nitratireductor</taxon>
    </lineage>
</organism>
<dbReference type="PANTHER" id="PTHR42834">
    <property type="entry name" value="ENDONUCLEASE/EXONUCLEASE/PHOSPHATASE FAMILY PROTEIN (AFU_ORTHOLOGUE AFUA_3G09210)"/>
    <property type="match status" value="1"/>
</dbReference>
<dbReference type="OrthoDB" id="1398885at2"/>
<dbReference type="PATRIC" id="fig|1231190.3.peg.973"/>
<gene>
    <name evidence="2" type="ORF">NA8A_04650</name>
</gene>
<keyword evidence="2" id="KW-0269">Exonuclease</keyword>
<dbReference type="PANTHER" id="PTHR42834:SF1">
    <property type="entry name" value="ENDONUCLEASE_EXONUCLEASE_PHOSPHATASE FAMILY PROTEIN (AFU_ORTHOLOGUE AFUA_3G09210)"/>
    <property type="match status" value="1"/>
</dbReference>
<dbReference type="GO" id="GO:0004527">
    <property type="term" value="F:exonuclease activity"/>
    <property type="evidence" value="ECO:0007669"/>
    <property type="project" value="UniProtKB-KW"/>
</dbReference>
<dbReference type="Gene3D" id="3.60.10.10">
    <property type="entry name" value="Endonuclease/exonuclease/phosphatase"/>
    <property type="match status" value="1"/>
</dbReference>
<sequence length="370" mass="41991">MSLRIATFNLENLMNRFDFSGFRNELNQDRALALFEIADEKQYRALEQARAIALTDDARQLTALAIAATRADILCLQEVDNLAALKAFEYGYLFKMIGHGYQDKYSASGNDSRGIDVAVMMRRETAHGQPIEFVRMTSHAHHTFADFGLHTPELAALGIEPHDRIFRRDCLEIDLKVDGRPLTLYIVHFKAMSPPRNGMDGREASMPVRMAEAKAVRHIIESRFGVEKAASKRWVICGDLNDYRERVIIEGDSHAGYRFTPAQEAVSSLNVLTAGGFCENVVERRPELDRWTLYHTRGPQERHLCQLDYILLSEGLARHNARAVPEIVRAGQPWRTVFPPGQEIDRYPRTGWDRPKASDHCPVAVTLDML</sequence>